<feature type="signal peptide" evidence="1">
    <location>
        <begin position="1"/>
        <end position="22"/>
    </location>
</feature>
<comment type="caution">
    <text evidence="2">The sequence shown here is derived from an EMBL/GenBank/DDBJ whole genome shotgun (WGS) entry which is preliminary data.</text>
</comment>
<dbReference type="AlphaFoldDB" id="A0A196SDM9"/>
<proteinExistence type="predicted"/>
<name>A0A196SDM9_BLAHN</name>
<gene>
    <name evidence="2" type="ORF">AV274_4170</name>
</gene>
<dbReference type="Proteomes" id="UP000078348">
    <property type="component" value="Unassembled WGS sequence"/>
</dbReference>
<reference evidence="2 3" key="1">
    <citation type="submission" date="2016-05" db="EMBL/GenBank/DDBJ databases">
        <title>Nuclear genome of Blastocystis sp. subtype 1 NandII.</title>
        <authorList>
            <person name="Gentekaki E."/>
            <person name="Curtis B."/>
            <person name="Stairs C."/>
            <person name="Eme L."/>
            <person name="Herman E."/>
            <person name="Klimes V."/>
            <person name="Arias M.C."/>
            <person name="Elias M."/>
            <person name="Hilliou F."/>
            <person name="Klute M."/>
            <person name="Malik S.-B."/>
            <person name="Pightling A."/>
            <person name="Rachubinski R."/>
            <person name="Salas D."/>
            <person name="Schlacht A."/>
            <person name="Suga H."/>
            <person name="Archibald J."/>
            <person name="Ball S.G."/>
            <person name="Clark G."/>
            <person name="Dacks J."/>
            <person name="Van Der Giezen M."/>
            <person name="Tsaousis A."/>
            <person name="Roger A."/>
        </authorList>
    </citation>
    <scope>NUCLEOTIDE SEQUENCE [LARGE SCALE GENOMIC DNA]</scope>
    <source>
        <strain evidence="3">ATCC 50177 / NandII</strain>
    </source>
</reference>
<evidence type="ECO:0000313" key="3">
    <source>
        <dbReference type="Proteomes" id="UP000078348"/>
    </source>
</evidence>
<evidence type="ECO:0000256" key="1">
    <source>
        <dbReference type="SAM" id="SignalP"/>
    </source>
</evidence>
<evidence type="ECO:0000313" key="2">
    <source>
        <dbReference type="EMBL" id="OAO14104.1"/>
    </source>
</evidence>
<sequence length="567" mass="62721">MKSARIALYSLASLCLVILVFAQEADFLDDRTSGAYDFDQCFNSTETNPMCISLMIDTSAILSLQNAQNVGANDVTVLSLESLDGLPISEYSITGPSISLSLPQDEYRAVFSGVLTTTSCTVNGLQYTPCLESAFVGFSAVQWEQDSVVYRGPAKNAISFTVFYAITPMLANHQMWKYKYRSGYSSNWLLPSFDASSWPSTSSLPSSGSDHLFLRTSFTLQDSQSKEAIELQFRVATPFALSLNGILLFSNIRQSWHDSPNDWSTSTLPASFLREGENTIIVCISPSLFRSMSFDLTARVLPATPFQSYATTFSTDNSFTTLFDGDLSTQWEDDVSTLRTVILYLQFPVRSQPMVNDLCLMADSASLLPPEMEVAVMTGTQTQGRATLRPNTLTRTEPTAVASVSAFCWRIQLARYSTAVRVTMRGRGHIRLRDATFATRNYRWETKAFAYPLENNTVVRPYEATCFEPSRGAEDVSVWSVFTRDYHTLPASSGVTMNSQNGELCLDNVDPTLSGFVVSGFESDGYKDMDVTILQPPLDCVDAAGQTYHHGEEKREGDCLPGYSGYT</sequence>
<protein>
    <submittedName>
        <fullName evidence="2">Uncharacterized protein</fullName>
    </submittedName>
</protein>
<feature type="chain" id="PRO_5008274559" evidence="1">
    <location>
        <begin position="23"/>
        <end position="567"/>
    </location>
</feature>
<keyword evidence="3" id="KW-1185">Reference proteome</keyword>
<organism evidence="2 3">
    <name type="scientific">Blastocystis sp. subtype 1 (strain ATCC 50177 / NandII)</name>
    <dbReference type="NCBI Taxonomy" id="478820"/>
    <lineage>
        <taxon>Eukaryota</taxon>
        <taxon>Sar</taxon>
        <taxon>Stramenopiles</taxon>
        <taxon>Bigyra</taxon>
        <taxon>Opalozoa</taxon>
        <taxon>Opalinata</taxon>
        <taxon>Blastocystidae</taxon>
        <taxon>Blastocystis</taxon>
    </lineage>
</organism>
<keyword evidence="1" id="KW-0732">Signal</keyword>
<accession>A0A196SDM9</accession>
<dbReference type="EMBL" id="LXWW01000288">
    <property type="protein sequence ID" value="OAO14104.1"/>
    <property type="molecule type" value="Genomic_DNA"/>
</dbReference>